<dbReference type="AlphaFoldDB" id="I3ZIR7"/>
<dbReference type="STRING" id="926566.Terro_2900"/>
<accession>I3ZIR7</accession>
<dbReference type="Gene3D" id="1.10.760.10">
    <property type="entry name" value="Cytochrome c-like domain"/>
    <property type="match status" value="1"/>
</dbReference>
<evidence type="ECO:0000256" key="1">
    <source>
        <dbReference type="ARBA" id="ARBA00022448"/>
    </source>
</evidence>
<evidence type="ECO:0000313" key="9">
    <source>
        <dbReference type="EMBL" id="AFL89135.1"/>
    </source>
</evidence>
<dbReference type="GO" id="GO:0046872">
    <property type="term" value="F:metal ion binding"/>
    <property type="evidence" value="ECO:0007669"/>
    <property type="project" value="UniProtKB-KW"/>
</dbReference>
<dbReference type="RefSeq" id="WP_014786399.1">
    <property type="nucleotide sequence ID" value="NC_018014.1"/>
</dbReference>
<dbReference type="PROSITE" id="PS51007">
    <property type="entry name" value="CYTC"/>
    <property type="match status" value="1"/>
</dbReference>
<evidence type="ECO:0000256" key="7">
    <source>
        <dbReference type="SAM" id="SignalP"/>
    </source>
</evidence>
<keyword evidence="4" id="KW-0249">Electron transport</keyword>
<keyword evidence="3 6" id="KW-0479">Metal-binding</keyword>
<dbReference type="InterPro" id="IPR009056">
    <property type="entry name" value="Cyt_c-like_dom"/>
</dbReference>
<dbReference type="PANTHER" id="PTHR37823">
    <property type="entry name" value="CYTOCHROME C-553-LIKE"/>
    <property type="match status" value="1"/>
</dbReference>
<dbReference type="EMBL" id="CP003379">
    <property type="protein sequence ID" value="AFL89135.1"/>
    <property type="molecule type" value="Genomic_DNA"/>
</dbReference>
<feature type="chain" id="PRO_5003684145" evidence="7">
    <location>
        <begin position="22"/>
        <end position="138"/>
    </location>
</feature>
<evidence type="ECO:0000256" key="3">
    <source>
        <dbReference type="ARBA" id="ARBA00022723"/>
    </source>
</evidence>
<name>I3ZIR7_TERRK</name>
<keyword evidence="2 6" id="KW-0349">Heme</keyword>
<sequence length="138" mass="14809">MSPKKIKQQYVCNLRALTACAALIVAGCTSSIPLEGQASAAPSDQVTPPSAKDGAALFKASGCPFCHGPQGFGTDKAPNLREVRKRKTDEEIFHQIHDGGKMMPPFADALTENEIRSLILFLRAEDGWTLLASPEPSK</sequence>
<dbReference type="PROSITE" id="PS51257">
    <property type="entry name" value="PROKAR_LIPOPROTEIN"/>
    <property type="match status" value="1"/>
</dbReference>
<evidence type="ECO:0000256" key="5">
    <source>
        <dbReference type="ARBA" id="ARBA00023004"/>
    </source>
</evidence>
<dbReference type="InterPro" id="IPR036909">
    <property type="entry name" value="Cyt_c-like_dom_sf"/>
</dbReference>
<dbReference type="Proteomes" id="UP000006056">
    <property type="component" value="Chromosome"/>
</dbReference>
<dbReference type="Pfam" id="PF13442">
    <property type="entry name" value="Cytochrome_CBB3"/>
    <property type="match status" value="1"/>
</dbReference>
<organism evidence="9 10">
    <name type="scientific">Terriglobus roseus (strain DSM 18391 / NRRL B-41598 / KBS 63)</name>
    <dbReference type="NCBI Taxonomy" id="926566"/>
    <lineage>
        <taxon>Bacteria</taxon>
        <taxon>Pseudomonadati</taxon>
        <taxon>Acidobacteriota</taxon>
        <taxon>Terriglobia</taxon>
        <taxon>Terriglobales</taxon>
        <taxon>Acidobacteriaceae</taxon>
        <taxon>Terriglobus</taxon>
    </lineage>
</organism>
<evidence type="ECO:0000259" key="8">
    <source>
        <dbReference type="PROSITE" id="PS51007"/>
    </source>
</evidence>
<keyword evidence="5 6" id="KW-0408">Iron</keyword>
<evidence type="ECO:0000256" key="2">
    <source>
        <dbReference type="ARBA" id="ARBA00022617"/>
    </source>
</evidence>
<protein>
    <submittedName>
        <fullName evidence="9">Cytochrome c, mono-and diheme variants family</fullName>
    </submittedName>
</protein>
<proteinExistence type="predicted"/>
<dbReference type="SUPFAM" id="SSF46626">
    <property type="entry name" value="Cytochrome c"/>
    <property type="match status" value="1"/>
</dbReference>
<evidence type="ECO:0000256" key="4">
    <source>
        <dbReference type="ARBA" id="ARBA00022982"/>
    </source>
</evidence>
<dbReference type="GO" id="GO:0020037">
    <property type="term" value="F:heme binding"/>
    <property type="evidence" value="ECO:0007669"/>
    <property type="project" value="InterPro"/>
</dbReference>
<dbReference type="PANTHER" id="PTHR37823:SF1">
    <property type="entry name" value="CYTOCHROME C-553-LIKE"/>
    <property type="match status" value="1"/>
</dbReference>
<dbReference type="eggNOG" id="COG2010">
    <property type="taxonomic scope" value="Bacteria"/>
</dbReference>
<feature type="signal peptide" evidence="7">
    <location>
        <begin position="1"/>
        <end position="21"/>
    </location>
</feature>
<dbReference type="InterPro" id="IPR051811">
    <property type="entry name" value="Cytochrome_c550/c551-like"/>
</dbReference>
<feature type="domain" description="Cytochrome c" evidence="8">
    <location>
        <begin position="49"/>
        <end position="126"/>
    </location>
</feature>
<evidence type="ECO:0000313" key="10">
    <source>
        <dbReference type="Proteomes" id="UP000006056"/>
    </source>
</evidence>
<keyword evidence="1" id="KW-0813">Transport</keyword>
<dbReference type="KEGG" id="trs:Terro_2900"/>
<dbReference type="OrthoDB" id="7933886at2"/>
<reference evidence="9 10" key="1">
    <citation type="submission" date="2012-06" db="EMBL/GenBank/DDBJ databases">
        <title>Complete genome of Terriglobus roseus DSM 18391.</title>
        <authorList>
            <consortium name="US DOE Joint Genome Institute (JGI-PGF)"/>
            <person name="Lucas S."/>
            <person name="Copeland A."/>
            <person name="Lapidus A."/>
            <person name="Glavina del Rio T."/>
            <person name="Dalin E."/>
            <person name="Tice H."/>
            <person name="Bruce D."/>
            <person name="Goodwin L."/>
            <person name="Pitluck S."/>
            <person name="Peters L."/>
            <person name="Mikhailova N."/>
            <person name="Munk A.C.C."/>
            <person name="Kyrpides N."/>
            <person name="Mavromatis K."/>
            <person name="Ivanova N."/>
            <person name="Brettin T."/>
            <person name="Detter J.C."/>
            <person name="Han C."/>
            <person name="Larimer F."/>
            <person name="Land M."/>
            <person name="Hauser L."/>
            <person name="Markowitz V."/>
            <person name="Cheng J.-F."/>
            <person name="Hugenholtz P."/>
            <person name="Woyke T."/>
            <person name="Wu D."/>
            <person name="Brambilla E."/>
            <person name="Klenk H.-P."/>
            <person name="Eisen J.A."/>
        </authorList>
    </citation>
    <scope>NUCLEOTIDE SEQUENCE [LARGE SCALE GENOMIC DNA]</scope>
    <source>
        <strain evidence="10">DSM 18391 / NRRL B-41598 / KBS 63</strain>
    </source>
</reference>
<keyword evidence="10" id="KW-1185">Reference proteome</keyword>
<dbReference type="GO" id="GO:0009055">
    <property type="term" value="F:electron transfer activity"/>
    <property type="evidence" value="ECO:0007669"/>
    <property type="project" value="InterPro"/>
</dbReference>
<keyword evidence="7" id="KW-0732">Signal</keyword>
<gene>
    <name evidence="9" type="ordered locus">Terro_2900</name>
</gene>
<dbReference type="HOGENOM" id="CLU_1854253_0_0_0"/>
<evidence type="ECO:0000256" key="6">
    <source>
        <dbReference type="PROSITE-ProRule" id="PRU00433"/>
    </source>
</evidence>